<organism evidence="9 10">
    <name type="scientific">Tropicimonas sediminicola</name>
    <dbReference type="NCBI Taxonomy" id="1031541"/>
    <lineage>
        <taxon>Bacteria</taxon>
        <taxon>Pseudomonadati</taxon>
        <taxon>Pseudomonadota</taxon>
        <taxon>Alphaproteobacteria</taxon>
        <taxon>Rhodobacterales</taxon>
        <taxon>Roseobacteraceae</taxon>
        <taxon>Tropicimonas</taxon>
    </lineage>
</organism>
<dbReference type="Proteomes" id="UP000198426">
    <property type="component" value="Unassembled WGS sequence"/>
</dbReference>
<dbReference type="PANTHER" id="PTHR43744:SF9">
    <property type="entry name" value="POLYGALACTURONAN_RHAMNOGALACTURONAN TRANSPORT SYSTEM PERMEASE PROTEIN YTCP"/>
    <property type="match status" value="1"/>
</dbReference>
<evidence type="ECO:0000256" key="2">
    <source>
        <dbReference type="ARBA" id="ARBA00022448"/>
    </source>
</evidence>
<protein>
    <submittedName>
        <fullName evidence="9">Carbohydrate ABC transporter membrane protein 2, CUT1 family</fullName>
    </submittedName>
</protein>
<keyword evidence="3" id="KW-1003">Cell membrane</keyword>
<comment type="similarity">
    <text evidence="7">Belongs to the binding-protein-dependent transport system permease family.</text>
</comment>
<dbReference type="GO" id="GO:0005886">
    <property type="term" value="C:plasma membrane"/>
    <property type="evidence" value="ECO:0007669"/>
    <property type="project" value="UniProtKB-SubCell"/>
</dbReference>
<dbReference type="CDD" id="cd06261">
    <property type="entry name" value="TM_PBP2"/>
    <property type="match status" value="1"/>
</dbReference>
<gene>
    <name evidence="9" type="ORF">SAMN05421757_10419</name>
</gene>
<dbReference type="AlphaFoldDB" id="A0A239HTI8"/>
<dbReference type="Gene3D" id="1.10.3720.10">
    <property type="entry name" value="MetI-like"/>
    <property type="match status" value="1"/>
</dbReference>
<dbReference type="InterPro" id="IPR035906">
    <property type="entry name" value="MetI-like_sf"/>
</dbReference>
<evidence type="ECO:0000259" key="8">
    <source>
        <dbReference type="PROSITE" id="PS50928"/>
    </source>
</evidence>
<keyword evidence="5 7" id="KW-1133">Transmembrane helix</keyword>
<reference evidence="9 10" key="1">
    <citation type="submission" date="2017-06" db="EMBL/GenBank/DDBJ databases">
        <authorList>
            <person name="Kim H.J."/>
            <person name="Triplett B.A."/>
        </authorList>
    </citation>
    <scope>NUCLEOTIDE SEQUENCE [LARGE SCALE GENOMIC DNA]</scope>
    <source>
        <strain evidence="9 10">DSM 29339</strain>
    </source>
</reference>
<dbReference type="Pfam" id="PF00528">
    <property type="entry name" value="BPD_transp_1"/>
    <property type="match status" value="1"/>
</dbReference>
<keyword evidence="6 7" id="KW-0472">Membrane</keyword>
<feature type="transmembrane region" description="Helical" evidence="7">
    <location>
        <begin position="117"/>
        <end position="136"/>
    </location>
</feature>
<dbReference type="OrthoDB" id="9815445at2"/>
<keyword evidence="4 7" id="KW-0812">Transmembrane</keyword>
<evidence type="ECO:0000256" key="7">
    <source>
        <dbReference type="RuleBase" id="RU363032"/>
    </source>
</evidence>
<dbReference type="GO" id="GO:0055085">
    <property type="term" value="P:transmembrane transport"/>
    <property type="evidence" value="ECO:0007669"/>
    <property type="project" value="InterPro"/>
</dbReference>
<feature type="transmembrane region" description="Helical" evidence="7">
    <location>
        <begin position="17"/>
        <end position="38"/>
    </location>
</feature>
<dbReference type="InterPro" id="IPR000515">
    <property type="entry name" value="MetI-like"/>
</dbReference>
<keyword evidence="2 7" id="KW-0813">Transport</keyword>
<dbReference type="PROSITE" id="PS50928">
    <property type="entry name" value="ABC_TM1"/>
    <property type="match status" value="1"/>
</dbReference>
<keyword evidence="10" id="KW-1185">Reference proteome</keyword>
<feature type="domain" description="ABC transmembrane type-1" evidence="8">
    <location>
        <begin position="81"/>
        <end position="279"/>
    </location>
</feature>
<dbReference type="EMBL" id="FZOY01000004">
    <property type="protein sequence ID" value="SNS84582.1"/>
    <property type="molecule type" value="Genomic_DNA"/>
</dbReference>
<feature type="transmembrane region" description="Helical" evidence="7">
    <location>
        <begin position="85"/>
        <end position="105"/>
    </location>
</feature>
<feature type="transmembrane region" description="Helical" evidence="7">
    <location>
        <begin position="189"/>
        <end position="214"/>
    </location>
</feature>
<evidence type="ECO:0000313" key="9">
    <source>
        <dbReference type="EMBL" id="SNS84582.1"/>
    </source>
</evidence>
<dbReference type="SUPFAM" id="SSF161098">
    <property type="entry name" value="MetI-like"/>
    <property type="match status" value="1"/>
</dbReference>
<name>A0A239HTI8_9RHOB</name>
<dbReference type="PANTHER" id="PTHR43744">
    <property type="entry name" value="ABC TRANSPORTER PERMEASE PROTEIN MG189-RELATED-RELATED"/>
    <property type="match status" value="1"/>
</dbReference>
<accession>A0A239HTI8</accession>
<comment type="subcellular location">
    <subcellularLocation>
        <location evidence="1 7">Cell membrane</location>
        <topology evidence="1 7">Multi-pass membrane protein</topology>
    </subcellularLocation>
</comment>
<evidence type="ECO:0000256" key="6">
    <source>
        <dbReference type="ARBA" id="ARBA00023136"/>
    </source>
</evidence>
<evidence type="ECO:0000256" key="4">
    <source>
        <dbReference type="ARBA" id="ARBA00022692"/>
    </source>
</evidence>
<evidence type="ECO:0000256" key="5">
    <source>
        <dbReference type="ARBA" id="ARBA00022989"/>
    </source>
</evidence>
<proteinExistence type="inferred from homology"/>
<evidence type="ECO:0000256" key="1">
    <source>
        <dbReference type="ARBA" id="ARBA00004651"/>
    </source>
</evidence>
<sequence>MSISTGSFDLYSRGDKFFGWAVTILLGLFVASTLYPFVYVLSASMSSGAAVARGDVVLTPKEITFDAFRYVMADRQFWVAYGNTFYYTIVGTLTSLAFIIPGAYALSRPQLPFRSGFNLFVAFTLWFNAGMIPVFLNIRDLGILDTRFAIIIAFAVNAFNAILMRNFFESVPRSFEEAARMDGANDFQILWRVYMPLSKPAIITVALFCAVFRWNGYFWAMVILRDQDKLPLQVYLKEIIVELNMSDEFATDLLSSSYSFETAIAAIIVLSIIPVIIVYPYIQKYFQKGVMLGGVKE</sequence>
<evidence type="ECO:0000256" key="3">
    <source>
        <dbReference type="ARBA" id="ARBA00022475"/>
    </source>
</evidence>
<feature type="transmembrane region" description="Helical" evidence="7">
    <location>
        <begin position="263"/>
        <end position="282"/>
    </location>
</feature>
<dbReference type="RefSeq" id="WP_089233125.1">
    <property type="nucleotide sequence ID" value="NZ_FZOY01000004.1"/>
</dbReference>
<evidence type="ECO:0000313" key="10">
    <source>
        <dbReference type="Proteomes" id="UP000198426"/>
    </source>
</evidence>